<dbReference type="Gene3D" id="3.40.50.300">
    <property type="entry name" value="P-loop containing nucleotide triphosphate hydrolases"/>
    <property type="match status" value="1"/>
</dbReference>
<dbReference type="RefSeq" id="WP_328237004.1">
    <property type="nucleotide sequence ID" value="NZ_JAROAS010000015.1"/>
</dbReference>
<evidence type="ECO:0000313" key="2">
    <source>
        <dbReference type="EMBL" id="MED4128207.1"/>
    </source>
</evidence>
<keyword evidence="3" id="KW-1185">Reference proteome</keyword>
<protein>
    <submittedName>
        <fullName evidence="2">TraM recognition domain-containing protein</fullName>
    </submittedName>
</protein>
<organism evidence="2 3">
    <name type="scientific">Shouchella miscanthi</name>
    <dbReference type="NCBI Taxonomy" id="2598861"/>
    <lineage>
        <taxon>Bacteria</taxon>
        <taxon>Bacillati</taxon>
        <taxon>Bacillota</taxon>
        <taxon>Bacilli</taxon>
        <taxon>Bacillales</taxon>
        <taxon>Bacillaceae</taxon>
        <taxon>Shouchella</taxon>
    </lineage>
</organism>
<dbReference type="InterPro" id="IPR027417">
    <property type="entry name" value="P-loop_NTPase"/>
</dbReference>
<sequence length="232" mass="26174">MQSQLEKLLYSELGSLLQDKEGGIDLFEIMKRKESVIFSFNSGSYSEFIKRLGRFVIADIENNVTRMYEIDDNCYVTGIFDEFGAYGNANIVGIVARARSANFNSVMGIQSFGDLIIGGQNIAQQVIDNNNTFIFGRSNDNDSADKVANVIGTYRDEEVTHQTENLGPSRFHRVDMRSDKGTTRSVDSYHVHPNRIKGFDTGEFAVLRKSAMNLPIEERIKIVYFRNPLEGT</sequence>
<dbReference type="Proteomes" id="UP001341820">
    <property type="component" value="Unassembled WGS sequence"/>
</dbReference>
<dbReference type="SUPFAM" id="SSF52540">
    <property type="entry name" value="P-loop containing nucleoside triphosphate hydrolases"/>
    <property type="match status" value="1"/>
</dbReference>
<evidence type="ECO:0000259" key="1">
    <source>
        <dbReference type="Pfam" id="PF12696"/>
    </source>
</evidence>
<accession>A0ABU6NN67</accession>
<dbReference type="EMBL" id="JAROAS010000015">
    <property type="protein sequence ID" value="MED4128207.1"/>
    <property type="molecule type" value="Genomic_DNA"/>
</dbReference>
<name>A0ABU6NN67_9BACI</name>
<evidence type="ECO:0000313" key="3">
    <source>
        <dbReference type="Proteomes" id="UP001341820"/>
    </source>
</evidence>
<reference evidence="2 3" key="1">
    <citation type="submission" date="2023-03" db="EMBL/GenBank/DDBJ databases">
        <title>Bacillus Genome Sequencing.</title>
        <authorList>
            <person name="Dunlap C."/>
        </authorList>
    </citation>
    <scope>NUCLEOTIDE SEQUENCE [LARGE SCALE GENOMIC DNA]</scope>
    <source>
        <strain evidence="2 3">B-4107</strain>
    </source>
</reference>
<dbReference type="InterPro" id="IPR032689">
    <property type="entry name" value="TraG-D_C"/>
</dbReference>
<dbReference type="CDD" id="cd01127">
    <property type="entry name" value="TrwB_TraG_TraD_VirD4"/>
    <property type="match status" value="1"/>
</dbReference>
<gene>
    <name evidence="2" type="ORF">P5F74_08720</name>
</gene>
<comment type="caution">
    <text evidence="2">The sequence shown here is derived from an EMBL/GenBank/DDBJ whole genome shotgun (WGS) entry which is preliminary data.</text>
</comment>
<feature type="domain" description="TraD/TraG TraM recognition site" evidence="1">
    <location>
        <begin position="76"/>
        <end position="176"/>
    </location>
</feature>
<proteinExistence type="predicted"/>
<dbReference type="Pfam" id="PF12696">
    <property type="entry name" value="TraG-D_C"/>
    <property type="match status" value="1"/>
</dbReference>